<feature type="compositionally biased region" description="Basic and acidic residues" evidence="1">
    <location>
        <begin position="202"/>
        <end position="215"/>
    </location>
</feature>
<keyword evidence="4" id="KW-1185">Reference proteome</keyword>
<feature type="compositionally biased region" description="Low complexity" evidence="1">
    <location>
        <begin position="86"/>
        <end position="103"/>
    </location>
</feature>
<feature type="signal peptide" evidence="2">
    <location>
        <begin position="1"/>
        <end position="26"/>
    </location>
</feature>
<protein>
    <submittedName>
        <fullName evidence="3">Uncharacterized protein</fullName>
    </submittedName>
</protein>
<dbReference type="RefSeq" id="WP_203743510.1">
    <property type="nucleotide sequence ID" value="NZ_BAAAUC010000063.1"/>
</dbReference>
<evidence type="ECO:0000313" key="4">
    <source>
        <dbReference type="Proteomes" id="UP000619479"/>
    </source>
</evidence>
<evidence type="ECO:0000256" key="2">
    <source>
        <dbReference type="SAM" id="SignalP"/>
    </source>
</evidence>
<reference evidence="3" key="1">
    <citation type="submission" date="2021-01" db="EMBL/GenBank/DDBJ databases">
        <title>Whole genome shotgun sequence of Actinoplanes cyaneus NBRC 14990.</title>
        <authorList>
            <person name="Komaki H."/>
            <person name="Tamura T."/>
        </authorList>
    </citation>
    <scope>NUCLEOTIDE SEQUENCE</scope>
    <source>
        <strain evidence="3">NBRC 14990</strain>
    </source>
</reference>
<comment type="caution">
    <text evidence="3">The sequence shown here is derived from an EMBL/GenBank/DDBJ whole genome shotgun (WGS) entry which is preliminary data.</text>
</comment>
<dbReference type="AlphaFoldDB" id="A0A919IJV4"/>
<dbReference type="Proteomes" id="UP000619479">
    <property type="component" value="Unassembled WGS sequence"/>
</dbReference>
<accession>A0A919IJV4</accession>
<proteinExistence type="predicted"/>
<evidence type="ECO:0000256" key="1">
    <source>
        <dbReference type="SAM" id="MobiDB-lite"/>
    </source>
</evidence>
<feature type="chain" id="PRO_5038116593" evidence="2">
    <location>
        <begin position="27"/>
        <end position="215"/>
    </location>
</feature>
<feature type="region of interest" description="Disordered" evidence="1">
    <location>
        <begin position="76"/>
        <end position="215"/>
    </location>
</feature>
<organism evidence="3 4">
    <name type="scientific">Actinoplanes cyaneus</name>
    <dbReference type="NCBI Taxonomy" id="52696"/>
    <lineage>
        <taxon>Bacteria</taxon>
        <taxon>Bacillati</taxon>
        <taxon>Actinomycetota</taxon>
        <taxon>Actinomycetes</taxon>
        <taxon>Micromonosporales</taxon>
        <taxon>Micromonosporaceae</taxon>
        <taxon>Actinoplanes</taxon>
    </lineage>
</organism>
<feature type="compositionally biased region" description="Low complexity" evidence="1">
    <location>
        <begin position="139"/>
        <end position="196"/>
    </location>
</feature>
<gene>
    <name evidence="3" type="ORF">Acy02nite_44930</name>
</gene>
<sequence>MRKLWYAGAGVIAGGLLFLGTAPAQASPQQPGPAGTAADAVRTELVRTARLPLTDANTGSLRLPVVGGLPIVRGILPDGSHTPENTPAGAPGPQGATGLPLGGSPVSAADLSPQPGVTGSPVPGASPYSSTAARPGMISPSASAPSDAVPSDALPSDAVPSAAVPSASAPVPVAPSSVAPASVAPASVAPASVAPSEVPYSKVDDPRLLEEPAKG</sequence>
<name>A0A919IJV4_9ACTN</name>
<dbReference type="EMBL" id="BOMH01000035">
    <property type="protein sequence ID" value="GID66612.1"/>
    <property type="molecule type" value="Genomic_DNA"/>
</dbReference>
<keyword evidence="2" id="KW-0732">Signal</keyword>
<evidence type="ECO:0000313" key="3">
    <source>
        <dbReference type="EMBL" id="GID66612.1"/>
    </source>
</evidence>